<dbReference type="EMBL" id="JACTAM010000042">
    <property type="protein sequence ID" value="KAI2647996.1"/>
    <property type="molecule type" value="Genomic_DNA"/>
</dbReference>
<evidence type="ECO:0000256" key="1">
    <source>
        <dbReference type="SAM" id="MobiDB-lite"/>
    </source>
</evidence>
<organism evidence="2 3">
    <name type="scientific">Labeo rohita</name>
    <name type="common">Indian major carp</name>
    <name type="synonym">Cyprinus rohita</name>
    <dbReference type="NCBI Taxonomy" id="84645"/>
    <lineage>
        <taxon>Eukaryota</taxon>
        <taxon>Metazoa</taxon>
        <taxon>Chordata</taxon>
        <taxon>Craniata</taxon>
        <taxon>Vertebrata</taxon>
        <taxon>Euteleostomi</taxon>
        <taxon>Actinopterygii</taxon>
        <taxon>Neopterygii</taxon>
        <taxon>Teleostei</taxon>
        <taxon>Ostariophysi</taxon>
        <taxon>Cypriniformes</taxon>
        <taxon>Cyprinidae</taxon>
        <taxon>Labeoninae</taxon>
        <taxon>Labeonini</taxon>
        <taxon>Labeo</taxon>
    </lineage>
</organism>
<comment type="caution">
    <text evidence="2">The sequence shown here is derived from an EMBL/GenBank/DDBJ whole genome shotgun (WGS) entry which is preliminary data.</text>
</comment>
<proteinExistence type="predicted"/>
<dbReference type="Proteomes" id="UP000830375">
    <property type="component" value="Unassembled WGS sequence"/>
</dbReference>
<evidence type="ECO:0000313" key="3">
    <source>
        <dbReference type="Proteomes" id="UP000830375"/>
    </source>
</evidence>
<keyword evidence="3" id="KW-1185">Reference proteome</keyword>
<gene>
    <name evidence="2" type="ORF">H4Q32_026080</name>
</gene>
<protein>
    <submittedName>
        <fullName evidence="2">Cyclin-K</fullName>
    </submittedName>
</protein>
<reference evidence="2 3" key="1">
    <citation type="submission" date="2022-01" db="EMBL/GenBank/DDBJ databases">
        <title>A high-quality chromosome-level genome assembly of rohu carp, Labeo rohita.</title>
        <authorList>
            <person name="Arick M.A. II"/>
            <person name="Hsu C.-Y."/>
            <person name="Magbanua Z."/>
            <person name="Pechanova O."/>
            <person name="Grover C."/>
            <person name="Miller E."/>
            <person name="Thrash A."/>
            <person name="Ezzel L."/>
            <person name="Alam S."/>
            <person name="Benzie J."/>
            <person name="Hamilton M."/>
            <person name="Karsi A."/>
            <person name="Lawrence M.L."/>
            <person name="Peterson D.G."/>
        </authorList>
    </citation>
    <scope>NUCLEOTIDE SEQUENCE [LARGE SCALE GENOMIC DNA]</scope>
    <source>
        <strain evidence="3">BAU-BD-2019</strain>
        <tissue evidence="2">Blood</tissue>
    </source>
</reference>
<name>A0ABQ8LE52_LABRO</name>
<feature type="region of interest" description="Disordered" evidence="1">
    <location>
        <begin position="84"/>
        <end position="107"/>
    </location>
</feature>
<evidence type="ECO:0000313" key="2">
    <source>
        <dbReference type="EMBL" id="KAI2647996.1"/>
    </source>
</evidence>
<dbReference type="Gene3D" id="3.30.70.1820">
    <property type="entry name" value="L1 transposable element, RRM domain"/>
    <property type="match status" value="1"/>
</dbReference>
<sequence>MVGENSCGITNMKESINENTKQISGIKDVIDFMSAEEERLLHLEAYSRWWNLRVHGVPEGEREDVRGKIINICQQLLPDAKDELPDADGHRLGRKRLNNKPRGIIIQ</sequence>
<accession>A0ABQ8LE52</accession>